<dbReference type="InterPro" id="IPR015879">
    <property type="entry name" value="Ring_hydroxy_dOase_asu_C_dom"/>
</dbReference>
<dbReference type="Gene3D" id="3.90.380.10">
    <property type="entry name" value="Naphthalene 1,2-dioxygenase Alpha Subunit, Chain A, domain 1"/>
    <property type="match status" value="1"/>
</dbReference>
<dbReference type="GO" id="GO:0016491">
    <property type="term" value="F:oxidoreductase activity"/>
    <property type="evidence" value="ECO:0007669"/>
    <property type="project" value="UniProtKB-KW"/>
</dbReference>
<dbReference type="GO" id="GO:0005506">
    <property type="term" value="F:iron ion binding"/>
    <property type="evidence" value="ECO:0007669"/>
    <property type="project" value="InterPro"/>
</dbReference>
<evidence type="ECO:0000256" key="1">
    <source>
        <dbReference type="ARBA" id="ARBA00008751"/>
    </source>
</evidence>
<dbReference type="Gene3D" id="2.102.10.10">
    <property type="entry name" value="Rieske [2Fe-2S] iron-sulphur domain"/>
    <property type="match status" value="1"/>
</dbReference>
<evidence type="ECO:0000256" key="5">
    <source>
        <dbReference type="ARBA" id="ARBA00023004"/>
    </source>
</evidence>
<dbReference type="EMBL" id="KU144986">
    <property type="protein sequence ID" value="AMK59454.1"/>
    <property type="molecule type" value="Genomic_DNA"/>
</dbReference>
<keyword evidence="6" id="KW-0411">Iron-sulfur</keyword>
<dbReference type="AlphaFoldDB" id="A0A126SYR7"/>
<evidence type="ECO:0000256" key="6">
    <source>
        <dbReference type="ARBA" id="ARBA00023014"/>
    </source>
</evidence>
<dbReference type="PRINTS" id="PR00090">
    <property type="entry name" value="RNGDIOXGNASE"/>
</dbReference>
<dbReference type="GO" id="GO:0051537">
    <property type="term" value="F:2 iron, 2 sulfur cluster binding"/>
    <property type="evidence" value="ECO:0007669"/>
    <property type="project" value="UniProtKB-KW"/>
</dbReference>
<accession>A0A126SYR7</accession>
<organism evidence="8">
    <name type="scientific">uncultured bacterium UPO64</name>
    <dbReference type="NCBI Taxonomy" id="1776983"/>
    <lineage>
        <taxon>Bacteria</taxon>
        <taxon>environmental samples</taxon>
    </lineage>
</organism>
<dbReference type="InterPro" id="IPR001663">
    <property type="entry name" value="Rng_hydr_dOase-A"/>
</dbReference>
<dbReference type="Pfam" id="PF00848">
    <property type="entry name" value="Ring_hydroxyl_A"/>
    <property type="match status" value="1"/>
</dbReference>
<keyword evidence="4" id="KW-0560">Oxidoreductase</keyword>
<evidence type="ECO:0000256" key="2">
    <source>
        <dbReference type="ARBA" id="ARBA00022714"/>
    </source>
</evidence>
<dbReference type="InterPro" id="IPR017941">
    <property type="entry name" value="Rieske_2Fe-2S"/>
</dbReference>
<keyword evidence="5" id="KW-0408">Iron</keyword>
<keyword evidence="3" id="KW-0479">Metal-binding</keyword>
<dbReference type="PANTHER" id="PTHR43756:SF1">
    <property type="entry name" value="3-PHENYLPROPIONATE_CINNAMIC ACID DIOXYGENASE SUBUNIT ALPHA"/>
    <property type="match status" value="1"/>
</dbReference>
<proteinExistence type="inferred from homology"/>
<dbReference type="SUPFAM" id="SSF50022">
    <property type="entry name" value="ISP domain"/>
    <property type="match status" value="1"/>
</dbReference>
<evidence type="ECO:0000313" key="8">
    <source>
        <dbReference type="EMBL" id="AMK59454.1"/>
    </source>
</evidence>
<evidence type="ECO:0000256" key="3">
    <source>
        <dbReference type="ARBA" id="ARBA00022723"/>
    </source>
</evidence>
<dbReference type="PANTHER" id="PTHR43756">
    <property type="entry name" value="CHOLINE MONOOXYGENASE, CHLOROPLASTIC"/>
    <property type="match status" value="1"/>
</dbReference>
<keyword evidence="2" id="KW-0001">2Fe-2S</keyword>
<evidence type="ECO:0000259" key="7">
    <source>
        <dbReference type="PROSITE" id="PS51296"/>
    </source>
</evidence>
<dbReference type="InterPro" id="IPR036922">
    <property type="entry name" value="Rieske_2Fe-2S_sf"/>
</dbReference>
<dbReference type="Pfam" id="PF00355">
    <property type="entry name" value="Rieske"/>
    <property type="match status" value="1"/>
</dbReference>
<evidence type="ECO:0000256" key="4">
    <source>
        <dbReference type="ARBA" id="ARBA00023002"/>
    </source>
</evidence>
<comment type="similarity">
    <text evidence="1">Belongs to the bacterial ring-hydroxylating dioxygenase alpha subunit family.</text>
</comment>
<sequence length="418" mass="46136">MNAPHAPSSIWPQAAVTQVPYALYTDPDIYALEQERLFRGPTWNYLGLIEEVPSAGDFKTNFVGDTPVVLCRDADGSLHAWVNRCAHRGALVCRELRGNSASGTHTCVYHQWAYDNRGALVGVPFRKGLGGKGGYPADFDMASHGLQTLRVECVESMVFATFDEQAEPLHEYLGPVMLANIRRVLGRPIELLGATRQHMRGNWKLYAENTRDSYHGALLHLFYPTFGIYRPAQDSAAVMDEGHRFHNLFQIMSSGAGGDVSEYQNKGMRAMPAADSLADPRVIEFKDDYGDGISLTIQSLFPNVVLQQIQNTLATRQIVPRGVVDTDVVWTFFGYVGESAEVRAHRLRNINLVGPAGFISMEDGEAVQIVQQGLAGVESGAASVLSMGGDSDADLDRLGMDENSIRGFWRGYRQFMQL</sequence>
<reference evidence="8" key="1">
    <citation type="journal article" date="2016" name="Appl. Environ. Microbiol.">
        <title>Functional Metagenomics of a Biostimulated Petroleum-Contaminated Soil Reveals an Extraordinary Diversity of Extradiol Dioxygenases.</title>
        <authorList>
            <person name="Terron-Gonzalez L."/>
            <person name="Martin-Cabello G."/>
            <person name="Ferrer M."/>
            <person name="Santero E."/>
        </authorList>
    </citation>
    <scope>NUCLEOTIDE SEQUENCE</scope>
</reference>
<dbReference type="PROSITE" id="PS51296">
    <property type="entry name" value="RIESKE"/>
    <property type="match status" value="1"/>
</dbReference>
<name>A0A126SYR7_9BACT</name>
<protein>
    <submittedName>
        <fullName evidence="8">Oxygenase large subunit</fullName>
    </submittedName>
</protein>
<feature type="domain" description="Rieske" evidence="7">
    <location>
        <begin position="43"/>
        <end position="160"/>
    </location>
</feature>
<dbReference type="SUPFAM" id="SSF55961">
    <property type="entry name" value="Bet v1-like"/>
    <property type="match status" value="1"/>
</dbReference>